<accession>A0ACC2WRX1</accession>
<name>A0ACC2WRX1_9TREE</name>
<evidence type="ECO:0000313" key="1">
    <source>
        <dbReference type="EMBL" id="KAJ9114367.1"/>
    </source>
</evidence>
<dbReference type="Proteomes" id="UP001230649">
    <property type="component" value="Unassembled WGS sequence"/>
</dbReference>
<comment type="caution">
    <text evidence="1">The sequence shown here is derived from an EMBL/GenBank/DDBJ whole genome shotgun (WGS) entry which is preliminary data.</text>
</comment>
<protein>
    <submittedName>
        <fullName evidence="1">Uncharacterized protein</fullName>
    </submittedName>
</protein>
<gene>
    <name evidence="1" type="ORF">QFC20_001510</name>
</gene>
<organism evidence="1 2">
    <name type="scientific">Naganishia adeliensis</name>
    <dbReference type="NCBI Taxonomy" id="92952"/>
    <lineage>
        <taxon>Eukaryota</taxon>
        <taxon>Fungi</taxon>
        <taxon>Dikarya</taxon>
        <taxon>Basidiomycota</taxon>
        <taxon>Agaricomycotina</taxon>
        <taxon>Tremellomycetes</taxon>
        <taxon>Filobasidiales</taxon>
        <taxon>Filobasidiaceae</taxon>
        <taxon>Naganishia</taxon>
    </lineage>
</organism>
<dbReference type="EMBL" id="JASBWS010000009">
    <property type="protein sequence ID" value="KAJ9114367.1"/>
    <property type="molecule type" value="Genomic_DNA"/>
</dbReference>
<proteinExistence type="predicted"/>
<evidence type="ECO:0000313" key="2">
    <source>
        <dbReference type="Proteomes" id="UP001230649"/>
    </source>
</evidence>
<sequence length="1182" mass="127599">MEPTKQQTVAFFAHVKAQKANKMCFDCSAKNPTWASVPFGIYICLDCSSVHRNMGVHISFVRSTNLDSWSTTQLRTMKVGGNASAAEYFTRHGGSHLLSSGDAKGRYSSTVAQKYKEELERRRKDDERKYPEGIVLEGVDLNAGIGGKSTTGSGAGTPGAAGAAGDAGDDFFSSWDKPAASRLGRTTSAPRTVTSSALRTNSTPGVGGARKPTATRLSSTGPSNTSTSTTSTATGPKPSRLGAKKAAAPINFEEAQRKALEEEERIKRLGYDKKREEDEQREREKREAEARKNAASSSSDVNTSRSSTPLGATRTPAQSQPKQPVRMGFGATVGAPAVAASSKSNGSKSYAEEDDNNGYAKSKFGGQKGISSDQYFGRGSYDPAASAEAKQRSSQFAGATAISSNAYFGREDEEEMEAEESGLLGELGGGEGVAAIERGIRDLAGKVMANPDVQNLGDSIRTGAMKPDRSSTYRNKARLETLKYNRSGLKHKSCKSVCYTTSVSMSYHSSAGPKDSTGTLHDQFISTYQNQWKIDVGDILTELYEVAASIELYGLAEVQRREMDRTTRQMHAGIRKDVFRRLGIPEYDTGKRKSITSGFWGGVADGIVLQIALSLRDKSQQSPDPLGEIEASTIHNRMVKEAEMAKNRGKIKIASDAGDPVSSGSREKSSSYLSVESFMNICVETEAMQNNPGSQGQSPTSSMASQEIPMSVTKTSQGKGKNKVDGGEARSRSRSPELSEDQITLLRESFTAELADAYFQWEELASRLPQNERCYSLPVGAGEKIWVAIRRKVRGLLLGDKKKAADVDVHLVTSNLFTRDGRGHVKLNTIPQHQEALKRTRQRRGVRTLHWCDFGFSKKALEIVFSSLVALRDIGKGSSNIPQVDYSRLPQASTLANTGSSQYCDGVNYESDGLQVSAGSAPYISCQPSIANTPHSEPYDAIQQFGQASPETNTNYGQATPQHALCISYGSAPVLIQPPDDAGALQNQFMGNAAWHSASFGLDSLFHADSLPDQQQGSHISAAYGSYAFSDDQPGDMNPAQTNWPFLGNIDSYAGSLAPQTQYSMIGQPAPNPSGFIHFDYRQEEMLRSLVLSSRQIAPSLPAIAVPAEEPAYQTTGYEDNYPLGDFDLRTLFDNGQGASWNPPTSSSTGTGLSGGSPQRHLQAELELVRPLITSIHLQIGY</sequence>
<keyword evidence="2" id="KW-1185">Reference proteome</keyword>
<reference evidence="1" key="1">
    <citation type="submission" date="2023-04" db="EMBL/GenBank/DDBJ databases">
        <title>Draft Genome sequencing of Naganishia species isolated from polar environments using Oxford Nanopore Technology.</title>
        <authorList>
            <person name="Leo P."/>
            <person name="Venkateswaran K."/>
        </authorList>
    </citation>
    <scope>NUCLEOTIDE SEQUENCE</scope>
    <source>
        <strain evidence="1">MNA-CCFEE 5262</strain>
    </source>
</reference>